<reference evidence="2 3" key="1">
    <citation type="journal article" date="2018" name="Mycol. Prog.">
        <title>Coniella lustricola, a new species from submerged detritus.</title>
        <authorList>
            <person name="Raudabaugh D.B."/>
            <person name="Iturriaga T."/>
            <person name="Carver A."/>
            <person name="Mondo S."/>
            <person name="Pangilinan J."/>
            <person name="Lipzen A."/>
            <person name="He G."/>
            <person name="Amirebrahimi M."/>
            <person name="Grigoriev I.V."/>
            <person name="Miller A.N."/>
        </authorList>
    </citation>
    <scope>NUCLEOTIDE SEQUENCE [LARGE SCALE GENOMIC DNA]</scope>
    <source>
        <strain evidence="2 3">B22-T-1</strain>
    </source>
</reference>
<gene>
    <name evidence="2" type="ORF">BD289DRAFT_161650</name>
</gene>
<sequence>MYQLMSSFMHMPSECREKNATSQDQKDPVRSWKGKWTGNKQRRGLDDVATGDSWSRGPIWLAEMLLQCGATVVVGPAITGQLRRRGENTVGGIGPFSLTYDRRTASSAHSAPNTLYEEPFDKLPALPAGGRSPPAAPHLCLVPPSCHRPKMASRLRSDSPLPVKLSSSSAWGRFLGPLSSTSALLFFVAMMTNDFRCLTDAYELEYHVSTSRDLGQSVERVAAALEVTSSGNLTRWLRRPQTDLSPRHRPAKTPGLSALCNCCA</sequence>
<evidence type="ECO:0000313" key="2">
    <source>
        <dbReference type="EMBL" id="PSR77003.1"/>
    </source>
</evidence>
<keyword evidence="3" id="KW-1185">Reference proteome</keyword>
<evidence type="ECO:0000256" key="1">
    <source>
        <dbReference type="SAM" id="MobiDB-lite"/>
    </source>
</evidence>
<feature type="compositionally biased region" description="Basic and acidic residues" evidence="1">
    <location>
        <begin position="13"/>
        <end position="30"/>
    </location>
</feature>
<dbReference type="Proteomes" id="UP000241462">
    <property type="component" value="Unassembled WGS sequence"/>
</dbReference>
<name>A0A2T2ZUE9_9PEZI</name>
<dbReference type="InParanoid" id="A0A2T2ZUE9"/>
<evidence type="ECO:0000313" key="3">
    <source>
        <dbReference type="Proteomes" id="UP000241462"/>
    </source>
</evidence>
<dbReference type="AlphaFoldDB" id="A0A2T2ZUE9"/>
<protein>
    <submittedName>
        <fullName evidence="2">Uncharacterized protein</fullName>
    </submittedName>
</protein>
<accession>A0A2T2ZUE9</accession>
<proteinExistence type="predicted"/>
<dbReference type="EMBL" id="KZ678679">
    <property type="protein sequence ID" value="PSR77003.1"/>
    <property type="molecule type" value="Genomic_DNA"/>
</dbReference>
<feature type="region of interest" description="Disordered" evidence="1">
    <location>
        <begin position="13"/>
        <end position="49"/>
    </location>
</feature>
<organism evidence="2 3">
    <name type="scientific">Coniella lustricola</name>
    <dbReference type="NCBI Taxonomy" id="2025994"/>
    <lineage>
        <taxon>Eukaryota</taxon>
        <taxon>Fungi</taxon>
        <taxon>Dikarya</taxon>
        <taxon>Ascomycota</taxon>
        <taxon>Pezizomycotina</taxon>
        <taxon>Sordariomycetes</taxon>
        <taxon>Sordariomycetidae</taxon>
        <taxon>Diaporthales</taxon>
        <taxon>Schizoparmaceae</taxon>
        <taxon>Coniella</taxon>
    </lineage>
</organism>